<dbReference type="KEGG" id="bsan:CHH28_13445"/>
<name>A0A222FN15_9GAMM</name>
<organism evidence="1 2">
    <name type="scientific">Bacterioplanes sanyensis</name>
    <dbReference type="NCBI Taxonomy" id="1249553"/>
    <lineage>
        <taxon>Bacteria</taxon>
        <taxon>Pseudomonadati</taxon>
        <taxon>Pseudomonadota</taxon>
        <taxon>Gammaproteobacteria</taxon>
        <taxon>Oceanospirillales</taxon>
        <taxon>Oceanospirillaceae</taxon>
        <taxon>Bacterioplanes</taxon>
    </lineage>
</organism>
<gene>
    <name evidence="1" type="ORF">CHH28_13445</name>
</gene>
<evidence type="ECO:0000313" key="1">
    <source>
        <dbReference type="EMBL" id="ASP39613.1"/>
    </source>
</evidence>
<sequence>MRADVLRDSTVRTILRYLCGLILCGLTCLSLAAEVDQFSGQPFTPLNDSSAIIEAEVERRIDAAIKLANSPYPRQRPQKVHMMRRRPNCDVERLYDSLRWYLARPVIGQVETFAEQSDQVERRRIPFEQSIYRDFAWQYSPSLVLSQRIAAVIRLGGTEVGTDKLGHFFTEGASYFAATQRLQGELNAGLLFGEWSESLYFGAQTTGVFSYADLVANFQGLRFWNRILAEQPDPLYGTQPEAYIRCENKRWQRANDFLWADYVDDGWNESINCSVLRTPALLQQLSLEDVRCSPKRLPKQRYGELAERLLNPQGLAVLAQHLQPEALLPQRIHLRSWALPPEAFEHIKDMRERLELWRQQQVGEGQ</sequence>
<keyword evidence="2" id="KW-1185">Reference proteome</keyword>
<protein>
    <submittedName>
        <fullName evidence="1">Uncharacterized protein</fullName>
    </submittedName>
</protein>
<evidence type="ECO:0000313" key="2">
    <source>
        <dbReference type="Proteomes" id="UP000202440"/>
    </source>
</evidence>
<dbReference type="Proteomes" id="UP000202440">
    <property type="component" value="Chromosome"/>
</dbReference>
<accession>A0A222FN15</accession>
<proteinExistence type="predicted"/>
<reference evidence="1 2" key="1">
    <citation type="submission" date="2017-07" db="EMBL/GenBank/DDBJ databases">
        <title>Annotated genome sequence of Bacterioplanes sanyensis isolated from Red Sea.</title>
        <authorList>
            <person name="Rehman Z.U."/>
        </authorList>
    </citation>
    <scope>NUCLEOTIDE SEQUENCE [LARGE SCALE GENOMIC DNA]</scope>
    <source>
        <strain evidence="1 2">NV9</strain>
    </source>
</reference>
<dbReference type="AlphaFoldDB" id="A0A222FN15"/>
<dbReference type="EMBL" id="CP022530">
    <property type="protein sequence ID" value="ASP39613.1"/>
    <property type="molecule type" value="Genomic_DNA"/>
</dbReference>